<dbReference type="Proteomes" id="UP000052982">
    <property type="component" value="Unassembled WGS sequence"/>
</dbReference>
<proteinExistence type="predicted"/>
<keyword evidence="3" id="KW-1185">Reference proteome</keyword>
<feature type="region of interest" description="Disordered" evidence="1">
    <location>
        <begin position="1"/>
        <end position="73"/>
    </location>
</feature>
<dbReference type="AlphaFoldDB" id="A0A117RCL2"/>
<accession>A0A117RCL2</accession>
<organism evidence="2 3">
    <name type="scientific">Streptomyces griseoruber</name>
    <dbReference type="NCBI Taxonomy" id="1943"/>
    <lineage>
        <taxon>Bacteria</taxon>
        <taxon>Bacillati</taxon>
        <taxon>Actinomycetota</taxon>
        <taxon>Actinomycetes</taxon>
        <taxon>Kitasatosporales</taxon>
        <taxon>Streptomycetaceae</taxon>
        <taxon>Streptomyces</taxon>
    </lineage>
</organism>
<evidence type="ECO:0000313" key="2">
    <source>
        <dbReference type="EMBL" id="KUN83276.1"/>
    </source>
</evidence>
<sequence length="73" mass="7014">MAVGDDLVAPGAQGESASEQLVEADAGGVGDDHLAGSRAQGGFAEGVADSLGQFHPAFGPGADEPGAPLPGEQ</sequence>
<comment type="caution">
    <text evidence="2">The sequence shown here is derived from an EMBL/GenBank/DDBJ whole genome shotgun (WGS) entry which is preliminary data.</text>
</comment>
<gene>
    <name evidence="2" type="ORF">AQJ64_17555</name>
</gene>
<name>A0A117RCL2_9ACTN</name>
<reference evidence="2 3" key="1">
    <citation type="submission" date="2015-10" db="EMBL/GenBank/DDBJ databases">
        <title>Draft genome sequence of Streptomyces griseoruber DSM 40281, type strain for the species Streptomyces griseoruber.</title>
        <authorList>
            <person name="Ruckert C."/>
            <person name="Winkler A."/>
            <person name="Kalinowski J."/>
            <person name="Kampfer P."/>
            <person name="Glaeser S."/>
        </authorList>
    </citation>
    <scope>NUCLEOTIDE SEQUENCE [LARGE SCALE GENOMIC DNA]</scope>
    <source>
        <strain evidence="2 3">DSM 40281</strain>
    </source>
</reference>
<evidence type="ECO:0000313" key="3">
    <source>
        <dbReference type="Proteomes" id="UP000052982"/>
    </source>
</evidence>
<dbReference type="EMBL" id="LMWW01000025">
    <property type="protein sequence ID" value="KUN83276.1"/>
    <property type="molecule type" value="Genomic_DNA"/>
</dbReference>
<protein>
    <submittedName>
        <fullName evidence="2">Uncharacterized protein</fullName>
    </submittedName>
</protein>
<evidence type="ECO:0000256" key="1">
    <source>
        <dbReference type="SAM" id="MobiDB-lite"/>
    </source>
</evidence>